<dbReference type="GO" id="GO:0005524">
    <property type="term" value="F:ATP binding"/>
    <property type="evidence" value="ECO:0007669"/>
    <property type="project" value="UniProtKB-KW"/>
</dbReference>
<dbReference type="SUPFAM" id="SSF53850">
    <property type="entry name" value="Periplasmic binding protein-like II"/>
    <property type="match status" value="1"/>
</dbReference>
<evidence type="ECO:0000256" key="14">
    <source>
        <dbReference type="ARBA" id="ARBA00022840"/>
    </source>
</evidence>
<protein>
    <recommendedName>
        <fullName evidence="7 18">ATP phosphoribosyltransferase</fullName>
        <shortName evidence="18">ATP-PRT</shortName>
        <shortName evidence="18">ATP-PRTase</shortName>
        <ecNumber evidence="6 18">2.4.2.17</ecNumber>
    </recommendedName>
</protein>
<evidence type="ECO:0000256" key="18">
    <source>
        <dbReference type="HAMAP-Rule" id="MF_00079"/>
    </source>
</evidence>
<comment type="subcellular location">
    <subcellularLocation>
        <location evidence="3 18">Cytoplasm</location>
    </subcellularLocation>
</comment>
<reference evidence="21" key="1">
    <citation type="submission" date="2021-02" db="EMBL/GenBank/DDBJ databases">
        <title>Natronogracilivirga saccharolytica gen. nov. sp. nov. a new anaerobic, haloalkiliphilic carbohydrate-fermenting bacterium from soda lake and proposing of Cyclonatronumiaceae fam. nov. in the phylum Balneolaeota.</title>
        <authorList>
            <person name="Zhilina T.N."/>
            <person name="Sorokin D.Y."/>
            <person name="Zavarzina D.G."/>
            <person name="Toshchakov S.V."/>
            <person name="Kublanov I.V."/>
        </authorList>
    </citation>
    <scope>NUCLEOTIDE SEQUENCE</scope>
    <source>
        <strain evidence="21">Z-1702</strain>
    </source>
</reference>
<evidence type="ECO:0000256" key="10">
    <source>
        <dbReference type="ARBA" id="ARBA00022676"/>
    </source>
</evidence>
<evidence type="ECO:0000256" key="4">
    <source>
        <dbReference type="ARBA" id="ARBA00004667"/>
    </source>
</evidence>
<dbReference type="GO" id="GO:0005737">
    <property type="term" value="C:cytoplasm"/>
    <property type="evidence" value="ECO:0007669"/>
    <property type="project" value="UniProtKB-SubCell"/>
</dbReference>
<evidence type="ECO:0000256" key="5">
    <source>
        <dbReference type="ARBA" id="ARBA00007955"/>
    </source>
</evidence>
<dbReference type="NCBIfam" id="TIGR00070">
    <property type="entry name" value="hisG"/>
    <property type="match status" value="1"/>
</dbReference>
<evidence type="ECO:0000313" key="22">
    <source>
        <dbReference type="Proteomes" id="UP000673975"/>
    </source>
</evidence>
<dbReference type="PANTHER" id="PTHR21403:SF8">
    <property type="entry name" value="ATP PHOSPHORIBOSYLTRANSFERASE"/>
    <property type="match status" value="1"/>
</dbReference>
<evidence type="ECO:0000256" key="1">
    <source>
        <dbReference type="ARBA" id="ARBA00000915"/>
    </source>
</evidence>
<keyword evidence="11 18" id="KW-0808">Transferase</keyword>
<evidence type="ECO:0000256" key="15">
    <source>
        <dbReference type="ARBA" id="ARBA00022842"/>
    </source>
</evidence>
<gene>
    <name evidence="18" type="primary">hisG</name>
    <name evidence="21" type="ORF">NATSA_05750</name>
</gene>
<keyword evidence="9 18" id="KW-0028">Amino-acid biosynthesis</keyword>
<feature type="domain" description="ATP phosphoribosyltransferase catalytic" evidence="19">
    <location>
        <begin position="57"/>
        <end position="211"/>
    </location>
</feature>
<dbReference type="Proteomes" id="UP000673975">
    <property type="component" value="Unassembled WGS sequence"/>
</dbReference>
<dbReference type="AlphaFoldDB" id="A0A8J7RSJ6"/>
<keyword evidence="12 18" id="KW-0479">Metal-binding</keyword>
<dbReference type="PANTHER" id="PTHR21403">
    <property type="entry name" value="ATP PHOSPHORIBOSYLTRANSFERASE ATP-PRTASE"/>
    <property type="match status" value="1"/>
</dbReference>
<dbReference type="InterPro" id="IPR020621">
    <property type="entry name" value="ATP-PRT_HisG_long"/>
</dbReference>
<evidence type="ECO:0000256" key="11">
    <source>
        <dbReference type="ARBA" id="ARBA00022679"/>
    </source>
</evidence>
<keyword evidence="22" id="KW-1185">Reference proteome</keyword>
<proteinExistence type="inferred from homology"/>
<comment type="cofactor">
    <cofactor evidence="2 18">
        <name>Mg(2+)</name>
        <dbReference type="ChEBI" id="CHEBI:18420"/>
    </cofactor>
</comment>
<evidence type="ECO:0000259" key="19">
    <source>
        <dbReference type="Pfam" id="PF01634"/>
    </source>
</evidence>
<dbReference type="FunFam" id="3.30.70.120:FF:000002">
    <property type="entry name" value="ATP phosphoribosyltransferase"/>
    <property type="match status" value="1"/>
</dbReference>
<comment type="pathway">
    <text evidence="4 18">Amino-acid biosynthesis; L-histidine biosynthesis; L-histidine from 5-phospho-alpha-D-ribose 1-diphosphate: step 1/9.</text>
</comment>
<comment type="catalytic activity">
    <reaction evidence="1 18">
        <text>1-(5-phospho-beta-D-ribosyl)-ATP + diphosphate = 5-phospho-alpha-D-ribose 1-diphosphate + ATP</text>
        <dbReference type="Rhea" id="RHEA:18473"/>
        <dbReference type="ChEBI" id="CHEBI:30616"/>
        <dbReference type="ChEBI" id="CHEBI:33019"/>
        <dbReference type="ChEBI" id="CHEBI:58017"/>
        <dbReference type="ChEBI" id="CHEBI:73183"/>
        <dbReference type="EC" id="2.4.2.17"/>
    </reaction>
</comment>
<comment type="activity regulation">
    <text evidence="18">Feedback inhibited by histidine.</text>
</comment>
<keyword evidence="13 18" id="KW-0547">Nucleotide-binding</keyword>
<evidence type="ECO:0000256" key="13">
    <source>
        <dbReference type="ARBA" id="ARBA00022741"/>
    </source>
</evidence>
<dbReference type="InterPro" id="IPR001348">
    <property type="entry name" value="ATP_PRibTrfase_HisG"/>
</dbReference>
<evidence type="ECO:0000256" key="3">
    <source>
        <dbReference type="ARBA" id="ARBA00004496"/>
    </source>
</evidence>
<dbReference type="FunFam" id="3.40.190.10:FF:000008">
    <property type="entry name" value="ATP phosphoribosyltransferase"/>
    <property type="match status" value="1"/>
</dbReference>
<evidence type="ECO:0000256" key="8">
    <source>
        <dbReference type="ARBA" id="ARBA00022490"/>
    </source>
</evidence>
<dbReference type="InterPro" id="IPR013115">
    <property type="entry name" value="HisG_C"/>
</dbReference>
<comment type="caution">
    <text evidence="21">The sequence shown here is derived from an EMBL/GenBank/DDBJ whole genome shotgun (WGS) entry which is preliminary data.</text>
</comment>
<accession>A0A8J7RSJ6</accession>
<evidence type="ECO:0000256" key="17">
    <source>
        <dbReference type="ARBA" id="ARBA00024861"/>
    </source>
</evidence>
<dbReference type="GO" id="GO:0003879">
    <property type="term" value="F:ATP phosphoribosyltransferase activity"/>
    <property type="evidence" value="ECO:0007669"/>
    <property type="project" value="UniProtKB-UniRule"/>
</dbReference>
<dbReference type="EC" id="2.4.2.17" evidence="6 18"/>
<evidence type="ECO:0000313" key="21">
    <source>
        <dbReference type="EMBL" id="MBP3192162.1"/>
    </source>
</evidence>
<dbReference type="Pfam" id="PF08029">
    <property type="entry name" value="HisG_C"/>
    <property type="match status" value="1"/>
</dbReference>
<dbReference type="SUPFAM" id="SSF54913">
    <property type="entry name" value="GlnB-like"/>
    <property type="match status" value="1"/>
</dbReference>
<keyword evidence="8 18" id="KW-0963">Cytoplasm</keyword>
<keyword evidence="16 18" id="KW-0368">Histidine biosynthesis</keyword>
<evidence type="ECO:0000259" key="20">
    <source>
        <dbReference type="Pfam" id="PF08029"/>
    </source>
</evidence>
<dbReference type="InterPro" id="IPR011322">
    <property type="entry name" value="N-reg_PII-like_a/b"/>
</dbReference>
<dbReference type="GO" id="GO:0000287">
    <property type="term" value="F:magnesium ion binding"/>
    <property type="evidence" value="ECO:0007669"/>
    <property type="project" value="UniProtKB-UniRule"/>
</dbReference>
<dbReference type="InterPro" id="IPR013820">
    <property type="entry name" value="ATP_PRibTrfase_cat"/>
</dbReference>
<evidence type="ECO:0000256" key="16">
    <source>
        <dbReference type="ARBA" id="ARBA00023102"/>
    </source>
</evidence>
<dbReference type="HAMAP" id="MF_00079">
    <property type="entry name" value="HisG_Long"/>
    <property type="match status" value="1"/>
</dbReference>
<dbReference type="Pfam" id="PF01634">
    <property type="entry name" value="HisG"/>
    <property type="match status" value="1"/>
</dbReference>
<dbReference type="NCBIfam" id="TIGR03455">
    <property type="entry name" value="HisG_C-term"/>
    <property type="match status" value="1"/>
</dbReference>
<sequence>MILVNNNSSLRIAIQKGGRLSEKTLNLLENIGLEFDNYKNRILVPCRNYDVELLLIRDDDIPEYVQDGICELGFVGHNVTAESKADVTGLRALGFGKCRLSVAVPKNNGIKTLKDLDGCRIATSYPVLTRDHFEKQGIRIKTIEISGAVEIAPTLNVADAIADIVSTGGTLKTNGLVELETILNSQAELIQTNQPIDAHKSELIEKLLSRIGARQQAEKSRYIMMNAPSGAVERICDIIPSLKSPTVLPLAENDMVAIHSVIPTDRFWEVMEELKSAGASGIVILPIENMIV</sequence>
<organism evidence="21 22">
    <name type="scientific">Natronogracilivirga saccharolytica</name>
    <dbReference type="NCBI Taxonomy" id="2812953"/>
    <lineage>
        <taxon>Bacteria</taxon>
        <taxon>Pseudomonadati</taxon>
        <taxon>Balneolota</taxon>
        <taxon>Balneolia</taxon>
        <taxon>Balneolales</taxon>
        <taxon>Cyclonatronaceae</taxon>
        <taxon>Natronogracilivirga</taxon>
    </lineage>
</organism>
<dbReference type="EMBL" id="JAFIDN010000003">
    <property type="protein sequence ID" value="MBP3192162.1"/>
    <property type="molecule type" value="Genomic_DNA"/>
</dbReference>
<comment type="function">
    <text evidence="17 18">Catalyzes the condensation of ATP and 5-phosphoribose 1-diphosphate to form N'-(5'-phosphoribosyl)-ATP (PR-ATP). Has a crucial role in the pathway because the rate of histidine biosynthesis seems to be controlled primarily by regulation of HisG enzymatic activity.</text>
</comment>
<dbReference type="InterPro" id="IPR015867">
    <property type="entry name" value="N-reg_PII/ATP_PRibTrfase_C"/>
</dbReference>
<evidence type="ECO:0000256" key="12">
    <source>
        <dbReference type="ARBA" id="ARBA00022723"/>
    </source>
</evidence>
<dbReference type="Gene3D" id="3.40.190.10">
    <property type="entry name" value="Periplasmic binding protein-like II"/>
    <property type="match status" value="2"/>
</dbReference>
<dbReference type="UniPathway" id="UPA00031">
    <property type="reaction ID" value="UER00006"/>
</dbReference>
<dbReference type="Gene3D" id="3.30.70.120">
    <property type="match status" value="1"/>
</dbReference>
<dbReference type="InterPro" id="IPR018198">
    <property type="entry name" value="ATP_PRibTrfase_CS"/>
</dbReference>
<keyword evidence="10 18" id="KW-0328">Glycosyltransferase</keyword>
<keyword evidence="15 18" id="KW-0460">Magnesium</keyword>
<evidence type="ECO:0000256" key="2">
    <source>
        <dbReference type="ARBA" id="ARBA00001946"/>
    </source>
</evidence>
<feature type="domain" description="Histidine biosynthesis HisG C-terminal" evidence="20">
    <location>
        <begin position="217"/>
        <end position="289"/>
    </location>
</feature>
<evidence type="ECO:0000256" key="7">
    <source>
        <dbReference type="ARBA" id="ARBA00020998"/>
    </source>
</evidence>
<comment type="similarity">
    <text evidence="5 18">Belongs to the ATP phosphoribosyltransferase family. Long subfamily.</text>
</comment>
<name>A0A8J7RSJ6_9BACT</name>
<evidence type="ECO:0000256" key="6">
    <source>
        <dbReference type="ARBA" id="ARBA00011946"/>
    </source>
</evidence>
<dbReference type="GO" id="GO:0000105">
    <property type="term" value="P:L-histidine biosynthetic process"/>
    <property type="evidence" value="ECO:0007669"/>
    <property type="project" value="UniProtKB-UniRule"/>
</dbReference>
<evidence type="ECO:0000256" key="9">
    <source>
        <dbReference type="ARBA" id="ARBA00022605"/>
    </source>
</evidence>
<dbReference type="PROSITE" id="PS01316">
    <property type="entry name" value="ATP_P_PHORIBOSYLTR"/>
    <property type="match status" value="1"/>
</dbReference>
<keyword evidence="14 18" id="KW-0067">ATP-binding</keyword>